<evidence type="ECO:0000256" key="1">
    <source>
        <dbReference type="SAM" id="MobiDB-lite"/>
    </source>
</evidence>
<dbReference type="PANTHER" id="PTHR32108">
    <property type="entry name" value="DNA-DIRECTED RNA POLYMERASE SUBUNIT ALPHA"/>
    <property type="match status" value="1"/>
</dbReference>
<name>A0A2I0HL83_PUNGR</name>
<sequence length="241" mass="26820">IQPISPGPNFDPSIQDQSKRYEYHQVAPGHTLDNCWRLRDEIQKRIDSNRLTFNAVRPPNVQANPLPDHRPSSGPSINKISICVPKKDEEAQENPRPFVINYTPEEFTVGFTGHGASPAPFVVDVPAREPYSDSKVPWTYEGSIGSVEQQFSVMGLTRSGRVYENPMAKDKGKAPAVEDGATPERSPFLSEEVTEEEAEAFMKIVKASEYKVVEQMAKSPAHISLLALLLGSEPHREALLR</sequence>
<comment type="caution">
    <text evidence="2">The sequence shown here is derived from an EMBL/GenBank/DDBJ whole genome shotgun (WGS) entry which is preliminary data.</text>
</comment>
<gene>
    <name evidence="2" type="ORF">CRG98_047145</name>
</gene>
<feature type="non-terminal residue" evidence="2">
    <location>
        <position position="241"/>
    </location>
</feature>
<evidence type="ECO:0000313" key="2">
    <source>
        <dbReference type="EMBL" id="PKI32464.1"/>
    </source>
</evidence>
<evidence type="ECO:0000313" key="3">
    <source>
        <dbReference type="Proteomes" id="UP000233551"/>
    </source>
</evidence>
<feature type="non-terminal residue" evidence="2">
    <location>
        <position position="1"/>
    </location>
</feature>
<accession>A0A2I0HL83</accession>
<dbReference type="EMBL" id="PGOL01007603">
    <property type="protein sequence ID" value="PKI32464.1"/>
    <property type="molecule type" value="Genomic_DNA"/>
</dbReference>
<proteinExistence type="predicted"/>
<reference evidence="2 3" key="1">
    <citation type="submission" date="2017-11" db="EMBL/GenBank/DDBJ databases">
        <title>De-novo sequencing of pomegranate (Punica granatum L.) genome.</title>
        <authorList>
            <person name="Akparov Z."/>
            <person name="Amiraslanov A."/>
            <person name="Hajiyeva S."/>
            <person name="Abbasov M."/>
            <person name="Kaur K."/>
            <person name="Hamwieh A."/>
            <person name="Solovyev V."/>
            <person name="Salamov A."/>
            <person name="Braich B."/>
            <person name="Kosarev P."/>
            <person name="Mahmoud A."/>
            <person name="Hajiyev E."/>
            <person name="Babayeva S."/>
            <person name="Izzatullayeva V."/>
            <person name="Mammadov A."/>
            <person name="Mammadov A."/>
            <person name="Sharifova S."/>
            <person name="Ojaghi J."/>
            <person name="Eynullazada K."/>
            <person name="Bayramov B."/>
            <person name="Abdulazimova A."/>
            <person name="Shahmuradov I."/>
        </authorList>
    </citation>
    <scope>NUCLEOTIDE SEQUENCE [LARGE SCALE GENOMIC DNA]</scope>
    <source>
        <strain evidence="3">cv. AG2017</strain>
        <tissue evidence="2">Leaf</tissue>
    </source>
</reference>
<dbReference type="AlphaFoldDB" id="A0A2I0HL83"/>
<organism evidence="2 3">
    <name type="scientific">Punica granatum</name>
    <name type="common">Pomegranate</name>
    <dbReference type="NCBI Taxonomy" id="22663"/>
    <lineage>
        <taxon>Eukaryota</taxon>
        <taxon>Viridiplantae</taxon>
        <taxon>Streptophyta</taxon>
        <taxon>Embryophyta</taxon>
        <taxon>Tracheophyta</taxon>
        <taxon>Spermatophyta</taxon>
        <taxon>Magnoliopsida</taxon>
        <taxon>eudicotyledons</taxon>
        <taxon>Gunneridae</taxon>
        <taxon>Pentapetalae</taxon>
        <taxon>rosids</taxon>
        <taxon>malvids</taxon>
        <taxon>Myrtales</taxon>
        <taxon>Lythraceae</taxon>
        <taxon>Punica</taxon>
    </lineage>
</organism>
<feature type="region of interest" description="Disordered" evidence="1">
    <location>
        <begin position="57"/>
        <end position="76"/>
    </location>
</feature>
<keyword evidence="3" id="KW-1185">Reference proteome</keyword>
<dbReference type="PANTHER" id="PTHR32108:SF9">
    <property type="entry name" value="REVERSE TRANSCRIPTASE RNASE H-LIKE DOMAIN-CONTAINING PROTEIN"/>
    <property type="match status" value="1"/>
</dbReference>
<dbReference type="Proteomes" id="UP000233551">
    <property type="component" value="Unassembled WGS sequence"/>
</dbReference>
<feature type="region of interest" description="Disordered" evidence="1">
    <location>
        <begin position="166"/>
        <end position="187"/>
    </location>
</feature>
<protein>
    <submittedName>
        <fullName evidence="2">Uncharacterized protein</fullName>
    </submittedName>
</protein>